<keyword evidence="5 8" id="KW-0812">Transmembrane</keyword>
<feature type="transmembrane region" description="Helical" evidence="8">
    <location>
        <begin position="138"/>
        <end position="156"/>
    </location>
</feature>
<proteinExistence type="predicted"/>
<evidence type="ECO:0000256" key="6">
    <source>
        <dbReference type="ARBA" id="ARBA00022989"/>
    </source>
</evidence>
<evidence type="ECO:0000256" key="7">
    <source>
        <dbReference type="ARBA" id="ARBA00023136"/>
    </source>
</evidence>
<dbReference type="AlphaFoldDB" id="A0A1F7SFA0"/>
<evidence type="ECO:0000256" key="4">
    <source>
        <dbReference type="ARBA" id="ARBA00022679"/>
    </source>
</evidence>
<feature type="transmembrane region" description="Helical" evidence="8">
    <location>
        <begin position="203"/>
        <end position="223"/>
    </location>
</feature>
<dbReference type="EMBL" id="MGDI01000031">
    <property type="protein sequence ID" value="OGL52439.1"/>
    <property type="molecule type" value="Genomic_DNA"/>
</dbReference>
<dbReference type="InterPro" id="IPR050297">
    <property type="entry name" value="LipidA_mod_glycosyltrf_83"/>
</dbReference>
<evidence type="ECO:0000256" key="2">
    <source>
        <dbReference type="ARBA" id="ARBA00022475"/>
    </source>
</evidence>
<evidence type="ECO:0000256" key="1">
    <source>
        <dbReference type="ARBA" id="ARBA00004651"/>
    </source>
</evidence>
<feature type="domain" description="Glycosyltransferase RgtA/B/C/D-like" evidence="9">
    <location>
        <begin position="68"/>
        <end position="226"/>
    </location>
</feature>
<feature type="transmembrane region" description="Helical" evidence="8">
    <location>
        <begin position="12"/>
        <end position="33"/>
    </location>
</feature>
<dbReference type="Proteomes" id="UP000178082">
    <property type="component" value="Unassembled WGS sequence"/>
</dbReference>
<keyword evidence="7 8" id="KW-0472">Membrane</keyword>
<evidence type="ECO:0000259" key="9">
    <source>
        <dbReference type="Pfam" id="PF13231"/>
    </source>
</evidence>
<comment type="subcellular location">
    <subcellularLocation>
        <location evidence="1">Cell membrane</location>
        <topology evidence="1">Multi-pass membrane protein</topology>
    </subcellularLocation>
</comment>
<evidence type="ECO:0000256" key="8">
    <source>
        <dbReference type="SAM" id="Phobius"/>
    </source>
</evidence>
<dbReference type="GO" id="GO:0016763">
    <property type="term" value="F:pentosyltransferase activity"/>
    <property type="evidence" value="ECO:0007669"/>
    <property type="project" value="TreeGrafter"/>
</dbReference>
<keyword evidence="2" id="KW-1003">Cell membrane</keyword>
<dbReference type="GO" id="GO:0009103">
    <property type="term" value="P:lipopolysaccharide biosynthetic process"/>
    <property type="evidence" value="ECO:0007669"/>
    <property type="project" value="UniProtKB-ARBA"/>
</dbReference>
<feature type="transmembrane region" description="Helical" evidence="8">
    <location>
        <begin position="290"/>
        <end position="310"/>
    </location>
</feature>
<dbReference type="InterPro" id="IPR038731">
    <property type="entry name" value="RgtA/B/C-like"/>
</dbReference>
<feature type="transmembrane region" description="Helical" evidence="8">
    <location>
        <begin position="316"/>
        <end position="335"/>
    </location>
</feature>
<protein>
    <recommendedName>
        <fullName evidence="9">Glycosyltransferase RgtA/B/C/D-like domain-containing protein</fullName>
    </recommendedName>
</protein>
<feature type="transmembrane region" description="Helical" evidence="8">
    <location>
        <begin position="86"/>
        <end position="104"/>
    </location>
</feature>
<dbReference type="PANTHER" id="PTHR33908">
    <property type="entry name" value="MANNOSYLTRANSFERASE YKCB-RELATED"/>
    <property type="match status" value="1"/>
</dbReference>
<dbReference type="Pfam" id="PF13231">
    <property type="entry name" value="PMT_2"/>
    <property type="match status" value="1"/>
</dbReference>
<gene>
    <name evidence="10" type="ORF">A3G31_10615</name>
</gene>
<evidence type="ECO:0000313" key="10">
    <source>
        <dbReference type="EMBL" id="OGL52439.1"/>
    </source>
</evidence>
<feature type="transmembrane region" description="Helical" evidence="8">
    <location>
        <begin position="177"/>
        <end position="197"/>
    </location>
</feature>
<keyword evidence="3" id="KW-0328">Glycosyltransferase</keyword>
<name>A0A1F7SFA0_9BACT</name>
<organism evidence="10 11">
    <name type="scientific">Candidatus Schekmanbacteria bacterium RIFCSPLOWO2_12_FULL_38_15</name>
    <dbReference type="NCBI Taxonomy" id="1817883"/>
    <lineage>
        <taxon>Bacteria</taxon>
        <taxon>Candidatus Schekmaniibacteriota</taxon>
    </lineage>
</organism>
<feature type="transmembrane region" description="Helical" evidence="8">
    <location>
        <begin position="347"/>
        <end position="365"/>
    </location>
</feature>
<sequence>MEENSINSHENRIISLLLIISIILLGTFLRIFMLGDIGFWGDEIQSVSFAKKNISTLLQYISKTEFSPPLNYIVLHFASYFGKSEFIFRLPLALSGIITIYVIYKLGSLLFTSKEGLVSAFLLAISPFHTLYSRDARMYSLFTLFSLSSYLFFYLASKNNKLFLWILYSFSITLSLYTHYFMVFVIFSQFIIVFIFISEGAQFFGRIASKFFLSLAFSFLLFLPWIPSLIRQLSINQQFITKVSVSGVLLWIIDETFRWLGTGTLPGMFFFLLIVASGILFSIKTFRHQTFLLLSAFSIPIPFTIFLVIFRNWLFQPRYILFILPFYLVLAARGICETGTRLKRFKIKESLSIFLLLVTIFYLSLSQVENIFSLEKENWKDAASYISRNMHHKELLIVQPSWGFWALDYYKSLNYSDTSLADENIKKTGVWFVKPYDGKPGKDLEKTTGSPFTLKRSFKGWNTINIWYSSSNLEELNFPFLSFRNTNKMENKYDREFKMDWSWFSSSGKSPKYSFSENSFILVSKSPLKNYLLLSSPILLSDSDSAINHKSFNGLYCSARIKASSRKILPRMDLYFYNKNKENISIAGLETKGFMTGDFTHWGWISEPVNIPSNAFFVKVAFEIPEIDNEGEWVMFDNIKFYGFSSSP</sequence>
<comment type="caution">
    <text evidence="10">The sequence shown here is derived from an EMBL/GenBank/DDBJ whole genome shotgun (WGS) entry which is preliminary data.</text>
</comment>
<accession>A0A1F7SFA0</accession>
<dbReference type="PANTHER" id="PTHR33908:SF11">
    <property type="entry name" value="MEMBRANE PROTEIN"/>
    <property type="match status" value="1"/>
</dbReference>
<evidence type="ECO:0000256" key="5">
    <source>
        <dbReference type="ARBA" id="ARBA00022692"/>
    </source>
</evidence>
<feature type="transmembrane region" description="Helical" evidence="8">
    <location>
        <begin position="265"/>
        <end position="283"/>
    </location>
</feature>
<keyword evidence="4" id="KW-0808">Transferase</keyword>
<keyword evidence="6 8" id="KW-1133">Transmembrane helix</keyword>
<dbReference type="GO" id="GO:0005886">
    <property type="term" value="C:plasma membrane"/>
    <property type="evidence" value="ECO:0007669"/>
    <property type="project" value="UniProtKB-SubCell"/>
</dbReference>
<evidence type="ECO:0000256" key="3">
    <source>
        <dbReference type="ARBA" id="ARBA00022676"/>
    </source>
</evidence>
<evidence type="ECO:0000313" key="11">
    <source>
        <dbReference type="Proteomes" id="UP000178082"/>
    </source>
</evidence>
<reference evidence="10 11" key="1">
    <citation type="journal article" date="2016" name="Nat. Commun.">
        <title>Thousands of microbial genomes shed light on interconnected biogeochemical processes in an aquifer system.</title>
        <authorList>
            <person name="Anantharaman K."/>
            <person name="Brown C.T."/>
            <person name="Hug L.A."/>
            <person name="Sharon I."/>
            <person name="Castelle C.J."/>
            <person name="Probst A.J."/>
            <person name="Thomas B.C."/>
            <person name="Singh A."/>
            <person name="Wilkins M.J."/>
            <person name="Karaoz U."/>
            <person name="Brodie E.L."/>
            <person name="Williams K.H."/>
            <person name="Hubbard S.S."/>
            <person name="Banfield J.F."/>
        </authorList>
    </citation>
    <scope>NUCLEOTIDE SEQUENCE [LARGE SCALE GENOMIC DNA]</scope>
</reference>
<dbReference type="STRING" id="1817883.A3G31_10615"/>